<evidence type="ECO:0000256" key="3">
    <source>
        <dbReference type="ARBA" id="ARBA00022448"/>
    </source>
</evidence>
<dbReference type="Gene3D" id="1.20.1560.10">
    <property type="entry name" value="ABC transporter type 1, transmembrane domain"/>
    <property type="match status" value="1"/>
</dbReference>
<evidence type="ECO:0000256" key="4">
    <source>
        <dbReference type="ARBA" id="ARBA00022692"/>
    </source>
</evidence>
<feature type="domain" description="ABC transporter" evidence="12">
    <location>
        <begin position="426"/>
        <end position="662"/>
    </location>
</feature>
<dbReference type="Pfam" id="PF00005">
    <property type="entry name" value="ABC_tran"/>
    <property type="match status" value="1"/>
</dbReference>
<feature type="transmembrane region" description="Helical" evidence="11">
    <location>
        <begin position="230"/>
        <end position="263"/>
    </location>
</feature>
<dbReference type="FunFam" id="1.20.1560.10:FF:000013">
    <property type="entry name" value="ABC transporter C family member 2"/>
    <property type="match status" value="1"/>
</dbReference>
<dbReference type="GO" id="GO:0005524">
    <property type="term" value="F:ATP binding"/>
    <property type="evidence" value="ECO:0007669"/>
    <property type="project" value="UniProtKB-KW"/>
</dbReference>
<dbReference type="Proteomes" id="UP001153069">
    <property type="component" value="Unassembled WGS sequence"/>
</dbReference>
<dbReference type="FunFam" id="3.40.50.300:FF:000838">
    <property type="entry name" value="ABC multidrug transporter (Eurofung)"/>
    <property type="match status" value="1"/>
</dbReference>
<dbReference type="CDD" id="cd18580">
    <property type="entry name" value="ABC_6TM_ABCC_D2"/>
    <property type="match status" value="1"/>
</dbReference>
<proteinExistence type="inferred from homology"/>
<evidence type="ECO:0000256" key="6">
    <source>
        <dbReference type="ARBA" id="ARBA00022741"/>
    </source>
</evidence>
<organism evidence="14 15">
    <name type="scientific">Seminavis robusta</name>
    <dbReference type="NCBI Taxonomy" id="568900"/>
    <lineage>
        <taxon>Eukaryota</taxon>
        <taxon>Sar</taxon>
        <taxon>Stramenopiles</taxon>
        <taxon>Ochrophyta</taxon>
        <taxon>Bacillariophyta</taxon>
        <taxon>Bacillariophyceae</taxon>
        <taxon>Bacillariophycidae</taxon>
        <taxon>Naviculales</taxon>
        <taxon>Naviculaceae</taxon>
        <taxon>Seminavis</taxon>
    </lineage>
</organism>
<feature type="compositionally biased region" description="Acidic residues" evidence="10">
    <location>
        <begin position="27"/>
        <end position="37"/>
    </location>
</feature>
<comment type="similarity">
    <text evidence="2">Belongs to the ABC transporter superfamily. ABCC family. Conjugate transporter (TC 3.A.1.208) subfamily.</text>
</comment>
<evidence type="ECO:0000256" key="2">
    <source>
        <dbReference type="ARBA" id="ARBA00009726"/>
    </source>
</evidence>
<dbReference type="GO" id="GO:0140359">
    <property type="term" value="F:ABC-type transporter activity"/>
    <property type="evidence" value="ECO:0007669"/>
    <property type="project" value="InterPro"/>
</dbReference>
<feature type="region of interest" description="Disordered" evidence="10">
    <location>
        <begin position="21"/>
        <end position="62"/>
    </location>
</feature>
<dbReference type="EMBL" id="CAICTM010001657">
    <property type="protein sequence ID" value="CAB9525314.1"/>
    <property type="molecule type" value="Genomic_DNA"/>
</dbReference>
<dbReference type="PROSITE" id="PS50893">
    <property type="entry name" value="ABC_TRANSPORTER_2"/>
    <property type="match status" value="1"/>
</dbReference>
<dbReference type="InterPro" id="IPR036640">
    <property type="entry name" value="ABC1_TM_sf"/>
</dbReference>
<dbReference type="InterPro" id="IPR011527">
    <property type="entry name" value="ABC1_TM_dom"/>
</dbReference>
<keyword evidence="3" id="KW-0813">Transport</keyword>
<dbReference type="InterPro" id="IPR050173">
    <property type="entry name" value="ABC_transporter_C-like"/>
</dbReference>
<feature type="transmembrane region" description="Helical" evidence="11">
    <location>
        <begin position="336"/>
        <end position="355"/>
    </location>
</feature>
<dbReference type="PROSITE" id="PS50929">
    <property type="entry name" value="ABC_TM1F"/>
    <property type="match status" value="1"/>
</dbReference>
<name>A0A9N8EUH6_9STRA</name>
<evidence type="ECO:0000259" key="12">
    <source>
        <dbReference type="PROSITE" id="PS50893"/>
    </source>
</evidence>
<evidence type="ECO:0000256" key="7">
    <source>
        <dbReference type="ARBA" id="ARBA00022840"/>
    </source>
</evidence>
<dbReference type="InterPro" id="IPR003439">
    <property type="entry name" value="ABC_transporter-like_ATP-bd"/>
</dbReference>
<dbReference type="SUPFAM" id="SSF52540">
    <property type="entry name" value="P-loop containing nucleoside triphosphate hydrolases"/>
    <property type="match status" value="1"/>
</dbReference>
<dbReference type="CDD" id="cd03244">
    <property type="entry name" value="ABCC_MRP_domain2"/>
    <property type="match status" value="1"/>
</dbReference>
<dbReference type="GO" id="GO:0016020">
    <property type="term" value="C:membrane"/>
    <property type="evidence" value="ECO:0007669"/>
    <property type="project" value="UniProtKB-SubCell"/>
</dbReference>
<feature type="transmembrane region" description="Helical" evidence="11">
    <location>
        <begin position="148"/>
        <end position="166"/>
    </location>
</feature>
<dbReference type="Pfam" id="PF00664">
    <property type="entry name" value="ABC_membrane"/>
    <property type="match status" value="1"/>
</dbReference>
<feature type="domain" description="ABC transmembrane type-1" evidence="13">
    <location>
        <begin position="87"/>
        <end position="388"/>
    </location>
</feature>
<evidence type="ECO:0000256" key="5">
    <source>
        <dbReference type="ARBA" id="ARBA00022737"/>
    </source>
</evidence>
<comment type="caution">
    <text evidence="14">The sequence shown here is derived from an EMBL/GenBank/DDBJ whole genome shotgun (WGS) entry which is preliminary data.</text>
</comment>
<protein>
    <submittedName>
        <fullName evidence="14">Oligomycin resistance ATP-dependent permease YOR1</fullName>
    </submittedName>
</protein>
<dbReference type="PANTHER" id="PTHR24223:SF456">
    <property type="entry name" value="MULTIDRUG RESISTANCE-ASSOCIATED PROTEIN LETHAL(2)03659"/>
    <property type="match status" value="1"/>
</dbReference>
<feature type="compositionally biased region" description="Basic and acidic residues" evidence="10">
    <location>
        <begin position="43"/>
        <end position="60"/>
    </location>
</feature>
<reference evidence="14" key="1">
    <citation type="submission" date="2020-06" db="EMBL/GenBank/DDBJ databases">
        <authorList>
            <consortium name="Plant Systems Biology data submission"/>
        </authorList>
    </citation>
    <scope>NUCLEOTIDE SEQUENCE</scope>
    <source>
        <strain evidence="14">D6</strain>
    </source>
</reference>
<evidence type="ECO:0000256" key="1">
    <source>
        <dbReference type="ARBA" id="ARBA00004141"/>
    </source>
</evidence>
<keyword evidence="9 11" id="KW-0472">Membrane</keyword>
<dbReference type="OrthoDB" id="6500128at2759"/>
<keyword evidence="5" id="KW-0677">Repeat</keyword>
<dbReference type="PROSITE" id="PS00211">
    <property type="entry name" value="ABC_TRANSPORTER_1"/>
    <property type="match status" value="1"/>
</dbReference>
<feature type="transmembrane region" description="Helical" evidence="11">
    <location>
        <begin position="90"/>
        <end position="110"/>
    </location>
</feature>
<evidence type="ECO:0000256" key="9">
    <source>
        <dbReference type="ARBA" id="ARBA00023136"/>
    </source>
</evidence>
<keyword evidence="8 11" id="KW-1133">Transmembrane helix</keyword>
<dbReference type="Gene3D" id="3.40.50.300">
    <property type="entry name" value="P-loop containing nucleotide triphosphate hydrolases"/>
    <property type="match status" value="1"/>
</dbReference>
<gene>
    <name evidence="14" type="ORF">SEMRO_1659_G289240.1</name>
</gene>
<dbReference type="SMART" id="SM00382">
    <property type="entry name" value="AAA"/>
    <property type="match status" value="1"/>
</dbReference>
<dbReference type="SUPFAM" id="SSF90123">
    <property type="entry name" value="ABC transporter transmembrane region"/>
    <property type="match status" value="1"/>
</dbReference>
<accession>A0A9N8EUH6</accession>
<evidence type="ECO:0000256" key="10">
    <source>
        <dbReference type="SAM" id="MobiDB-lite"/>
    </source>
</evidence>
<evidence type="ECO:0000256" key="8">
    <source>
        <dbReference type="ARBA" id="ARBA00022989"/>
    </source>
</evidence>
<evidence type="ECO:0000259" key="13">
    <source>
        <dbReference type="PROSITE" id="PS50929"/>
    </source>
</evidence>
<evidence type="ECO:0000256" key="11">
    <source>
        <dbReference type="SAM" id="Phobius"/>
    </source>
</evidence>
<keyword evidence="7" id="KW-0067">ATP-binding</keyword>
<sequence>MPYSLFSACISLRAVEHIKSSVRGGEDEGGSGEDLDSELTKGQNKDQQHSATEDENEKTKSGGLIQAEKREYGISSLSTWMLWFRRAGGMCFFVTQVLLFAVDKVLYVAVEWFLAKWTEGAVEPVTIFNMEFPAQIDGLSAQAQYLKVYAILILLFVLAAFFRAEWGAIGGVRAAKNVFYTMLSSVLKAPMSYFETVPMGRILNRFTFDTDVNDVTLSQVMSMFMLSCSWYVTGVALQIAILPWTALAIVPVSVMYWVLMLYYRKSGPDLQRIEAVSRSPLQSMVSECLDGATSIRVFQQEEQFVTRYRGVADKNSSALLNFVSAQRWVGVRMEMLGSLVVLVSSVLVVCLNDVLKLEAGLVGLLIMWCSNFTITLNFLVDTFAEAEAAITAVERVDAMSSLPSEKPMETDAEHQPPSSWPTQGLLEFNNVNLRYREGLPLVLKNLSFKLPAGKSCGVVGRTGAGKSSITVALFRLVEIESGQVLLDGVDLCQLGLSDVRGRGMSIIPQDPFLAGATLRESLDPFQLHTDAEILEALQSVRLGASNAEDGKQLLSSQLEEGGSNYSVGERQLLNLARALLSQPKLLALDEATASIDGETDAFIQKMLRTRFPNTTLITIAHRLETIMDYDLCLVMDAGQAVEFGAPAELLDIRGGVLAELVDATGAESSEALRGLAKEAQLAKTQVTS</sequence>
<dbReference type="InterPro" id="IPR027417">
    <property type="entry name" value="P-loop_NTPase"/>
</dbReference>
<keyword evidence="15" id="KW-1185">Reference proteome</keyword>
<keyword evidence="6" id="KW-0547">Nucleotide-binding</keyword>
<dbReference type="InterPro" id="IPR017871">
    <property type="entry name" value="ABC_transporter-like_CS"/>
</dbReference>
<dbReference type="InterPro" id="IPR003593">
    <property type="entry name" value="AAA+_ATPase"/>
</dbReference>
<comment type="subcellular location">
    <subcellularLocation>
        <location evidence="1">Membrane</location>
        <topology evidence="1">Multi-pass membrane protein</topology>
    </subcellularLocation>
</comment>
<dbReference type="AlphaFoldDB" id="A0A9N8EUH6"/>
<dbReference type="GO" id="GO:0016887">
    <property type="term" value="F:ATP hydrolysis activity"/>
    <property type="evidence" value="ECO:0007669"/>
    <property type="project" value="InterPro"/>
</dbReference>
<dbReference type="PANTHER" id="PTHR24223">
    <property type="entry name" value="ATP-BINDING CASSETTE SUB-FAMILY C"/>
    <property type="match status" value="1"/>
</dbReference>
<keyword evidence="4 11" id="KW-0812">Transmembrane</keyword>
<evidence type="ECO:0000313" key="14">
    <source>
        <dbReference type="EMBL" id="CAB9525314.1"/>
    </source>
</evidence>
<dbReference type="InterPro" id="IPR044726">
    <property type="entry name" value="ABCC_6TM_D2"/>
</dbReference>
<evidence type="ECO:0000313" key="15">
    <source>
        <dbReference type="Proteomes" id="UP001153069"/>
    </source>
</evidence>